<dbReference type="SUPFAM" id="SSF55315">
    <property type="entry name" value="L30e-like"/>
    <property type="match status" value="1"/>
</dbReference>
<dbReference type="OrthoDB" id="9799836at2"/>
<dbReference type="CDD" id="cd00279">
    <property type="entry name" value="YlxR"/>
    <property type="match status" value="1"/>
</dbReference>
<dbReference type="InterPro" id="IPR037465">
    <property type="entry name" value="YlxR"/>
</dbReference>
<dbReference type="AlphaFoldDB" id="A0A501PMT6"/>
<dbReference type="SUPFAM" id="SSF64376">
    <property type="entry name" value="YlxR-like"/>
    <property type="match status" value="1"/>
</dbReference>
<dbReference type="PANTHER" id="PTHR34215:SF1">
    <property type="entry name" value="YLXR DOMAIN-CONTAINING PROTEIN"/>
    <property type="match status" value="1"/>
</dbReference>
<gene>
    <name evidence="3" type="ORF">FIV46_04525</name>
</gene>
<dbReference type="Gene3D" id="3.30.1230.10">
    <property type="entry name" value="YlxR-like"/>
    <property type="match status" value="1"/>
</dbReference>
<reference evidence="4" key="1">
    <citation type="submission" date="2019-06" db="EMBL/GenBank/DDBJ databases">
        <title>The complete genome of Emcibacter congregatus ZYLT.</title>
        <authorList>
            <person name="Zhao Z."/>
        </authorList>
    </citation>
    <scope>NUCLEOTIDE SEQUENCE [LARGE SCALE GENOMIC DNA]</scope>
    <source>
        <strain evidence="4">MCCC 1A06723</strain>
    </source>
</reference>
<organism evidence="3 4">
    <name type="scientific">Emcibacter nanhaiensis</name>
    <dbReference type="NCBI Taxonomy" id="1505037"/>
    <lineage>
        <taxon>Bacteria</taxon>
        <taxon>Pseudomonadati</taxon>
        <taxon>Pseudomonadota</taxon>
        <taxon>Alphaproteobacteria</taxon>
        <taxon>Emcibacterales</taxon>
        <taxon>Emcibacteraceae</taxon>
        <taxon>Emcibacter</taxon>
    </lineage>
</organism>
<keyword evidence="4" id="KW-1185">Reference proteome</keyword>
<sequence>MDRAVAKAVRERKCLVTGEVLPSERMIRFVLGPENVIVPDLAARLPGRGCWLKADRKLLDRAVDKKLFVRFGHKAMDRPGQVQVPDGLADQVEQLMRKRCLEHLALCNRAGQLVGGFEKVRSRLENGKSHVVVMASDVAAGSRDKLCRGIENIRVIDIFTREELSRAMGLENAVHLAVLPGGMSEGFLRETDRYLSWLGNPEDQ</sequence>
<dbReference type="InterPro" id="IPR029064">
    <property type="entry name" value="Ribosomal_eL30-like_sf"/>
</dbReference>
<dbReference type="EMBL" id="VFIY01000005">
    <property type="protein sequence ID" value="TPD61478.1"/>
    <property type="molecule type" value="Genomic_DNA"/>
</dbReference>
<dbReference type="Gene3D" id="3.30.1330.30">
    <property type="match status" value="1"/>
</dbReference>
<proteinExistence type="predicted"/>
<evidence type="ECO:0000259" key="2">
    <source>
        <dbReference type="Pfam" id="PF04296"/>
    </source>
</evidence>
<name>A0A501PMT6_9PROT</name>
<dbReference type="Proteomes" id="UP000319148">
    <property type="component" value="Unassembled WGS sequence"/>
</dbReference>
<dbReference type="InterPro" id="IPR035931">
    <property type="entry name" value="YlxR-like_sf"/>
</dbReference>
<dbReference type="InterPro" id="IPR007393">
    <property type="entry name" value="YlxR_dom"/>
</dbReference>
<dbReference type="Pfam" id="PF04296">
    <property type="entry name" value="YlxR"/>
    <property type="match status" value="1"/>
</dbReference>
<comment type="caution">
    <text evidence="3">The sequence shown here is derived from an EMBL/GenBank/DDBJ whole genome shotgun (WGS) entry which is preliminary data.</text>
</comment>
<dbReference type="Pfam" id="PF01248">
    <property type="entry name" value="Ribosomal_L7Ae"/>
    <property type="match status" value="1"/>
</dbReference>
<dbReference type="InterPro" id="IPR004038">
    <property type="entry name" value="Ribosomal_eL8/eL30/eS12/Gad45"/>
</dbReference>
<evidence type="ECO:0000313" key="3">
    <source>
        <dbReference type="EMBL" id="TPD61478.1"/>
    </source>
</evidence>
<evidence type="ECO:0000313" key="4">
    <source>
        <dbReference type="Proteomes" id="UP000319148"/>
    </source>
</evidence>
<evidence type="ECO:0000259" key="1">
    <source>
        <dbReference type="Pfam" id="PF01248"/>
    </source>
</evidence>
<feature type="domain" description="YlxR" evidence="2">
    <location>
        <begin position="12"/>
        <end position="70"/>
    </location>
</feature>
<dbReference type="NCBIfam" id="NF006622">
    <property type="entry name" value="PRK09190.1"/>
    <property type="match status" value="1"/>
</dbReference>
<dbReference type="PANTHER" id="PTHR34215">
    <property type="entry name" value="BLL0784 PROTEIN"/>
    <property type="match status" value="1"/>
</dbReference>
<feature type="domain" description="Ribosomal protein eL8/eL30/eS12/Gadd45" evidence="1">
    <location>
        <begin position="101"/>
        <end position="180"/>
    </location>
</feature>
<protein>
    <submittedName>
        <fullName evidence="3">RNA-binding protein</fullName>
    </submittedName>
</protein>
<accession>A0A501PMT6</accession>